<dbReference type="InterPro" id="IPR023616">
    <property type="entry name" value="Cyt_c_oxase-like_su1_dom"/>
</dbReference>
<comment type="caution">
    <text evidence="8">The sequence shown here is derived from an EMBL/GenBank/DDBJ whole genome shotgun (WGS) entry which is preliminary data.</text>
</comment>
<dbReference type="SUPFAM" id="SSF81442">
    <property type="entry name" value="Cytochrome c oxidase subunit I-like"/>
    <property type="match status" value="1"/>
</dbReference>
<comment type="subcellular location">
    <subcellularLocation>
        <location evidence="1">Membrane</location>
        <topology evidence="1">Multi-pass membrane protein</topology>
    </subcellularLocation>
</comment>
<feature type="transmembrane region" description="Helical" evidence="6">
    <location>
        <begin position="214"/>
        <end position="235"/>
    </location>
</feature>
<protein>
    <submittedName>
        <fullName evidence="8">Cytochrome c oxidase subunit I</fullName>
    </submittedName>
</protein>
<feature type="transmembrane region" description="Helical" evidence="6">
    <location>
        <begin position="110"/>
        <end position="135"/>
    </location>
</feature>
<keyword evidence="3 6" id="KW-1133">Transmembrane helix</keyword>
<name>M0M4M4_HALMO</name>
<dbReference type="GO" id="GO:0022904">
    <property type="term" value="P:respiratory electron transport chain"/>
    <property type="evidence" value="ECO:0007669"/>
    <property type="project" value="TreeGrafter"/>
</dbReference>
<dbReference type="eggNOG" id="arCOG01237">
    <property type="taxonomic scope" value="Archaea"/>
</dbReference>
<evidence type="ECO:0000256" key="5">
    <source>
        <dbReference type="RuleBase" id="RU000370"/>
    </source>
</evidence>
<dbReference type="GO" id="GO:0009060">
    <property type="term" value="P:aerobic respiration"/>
    <property type="evidence" value="ECO:0007669"/>
    <property type="project" value="InterPro"/>
</dbReference>
<keyword evidence="5" id="KW-0408">Iron</keyword>
<evidence type="ECO:0000256" key="3">
    <source>
        <dbReference type="ARBA" id="ARBA00022989"/>
    </source>
</evidence>
<sequence>MIGGGVVLAIIAVLLVALGTRFLQTKGWSSPIPRPDGGYLSGGETDTEHAEKQSGLLRWLTTVDHKDIGILYLVFGTVAALWGGTEAMMIRTELLTPTADVWTAATYNGLFTTHGITMLFFFVTPVFFGIANYFLPLLLDADDMAFPRINAIAFWMLPPSLLLSRAGLPADALGKLLSTVGVKIPFLEALHPPETGWTLYAPLSIQSGNPQVDLLLLGLHLSGIATTLGAINFIITVVSERGDDIGWPDIDIFSWTMLSTSGIVLFAFPLLGSAVIMMLLDRNFGTTFYLVEGGGPILWQHLFWFFGHPEVYIIFLPATGLVSTILPKFSSRKLFGFKFIVYSTLAIGVLSFGVWAHHMFSTGIDPRVRASFMFVSLAIAVPSAVKVFNWISTMYDGRIRLTAPMIFAVGSIGTFILGGVTGVFLAAIPIDLVVHDTYFVVGHFHFIVMGIIPMMMFAASYYWYPIITGRMYDTLLARLQAVLTIIGVPITFGSMLIMGALGLPRRYANYPEQFAMLQQVASVGAFIIGIGVLLWLWNMVQSYRVGPRVRDADVWKLKRDDAFTREWQWFEQKLADRYGTDGGESDDD</sequence>
<evidence type="ECO:0000259" key="7">
    <source>
        <dbReference type="PROSITE" id="PS50855"/>
    </source>
</evidence>
<dbReference type="InterPro" id="IPR000883">
    <property type="entry name" value="Cyt_C_Oxase_1"/>
</dbReference>
<keyword evidence="2 5" id="KW-0812">Transmembrane</keyword>
<evidence type="ECO:0000256" key="4">
    <source>
        <dbReference type="ARBA" id="ARBA00023136"/>
    </source>
</evidence>
<keyword evidence="5" id="KW-0679">Respiratory chain</keyword>
<dbReference type="GO" id="GO:0020037">
    <property type="term" value="F:heme binding"/>
    <property type="evidence" value="ECO:0007669"/>
    <property type="project" value="InterPro"/>
</dbReference>
<evidence type="ECO:0000256" key="1">
    <source>
        <dbReference type="ARBA" id="ARBA00004141"/>
    </source>
</evidence>
<dbReference type="InterPro" id="IPR023615">
    <property type="entry name" value="Cyt_c_Oxase_su1_BS"/>
</dbReference>
<proteinExistence type="inferred from homology"/>
<dbReference type="PROSITE" id="PS00077">
    <property type="entry name" value="COX1_CUB"/>
    <property type="match status" value="1"/>
</dbReference>
<dbReference type="Pfam" id="PF00115">
    <property type="entry name" value="COX1"/>
    <property type="match status" value="1"/>
</dbReference>
<evidence type="ECO:0000256" key="6">
    <source>
        <dbReference type="SAM" id="Phobius"/>
    </source>
</evidence>
<feature type="transmembrane region" description="Helical" evidence="6">
    <location>
        <begin position="476"/>
        <end position="500"/>
    </location>
</feature>
<dbReference type="InterPro" id="IPR036927">
    <property type="entry name" value="Cyt_c_oxase-like_su1_sf"/>
</dbReference>
<evidence type="ECO:0000313" key="8">
    <source>
        <dbReference type="EMBL" id="EMA40353.1"/>
    </source>
</evidence>
<dbReference type="AlphaFoldDB" id="M0M4M4"/>
<feature type="transmembrane region" description="Helical" evidence="6">
    <location>
        <begin position="403"/>
        <end position="428"/>
    </location>
</feature>
<accession>M0M4M4</accession>
<feature type="transmembrane region" description="Helical" evidence="6">
    <location>
        <begin position="311"/>
        <end position="327"/>
    </location>
</feature>
<feature type="transmembrane region" description="Helical" evidence="6">
    <location>
        <begin position="440"/>
        <end position="464"/>
    </location>
</feature>
<feature type="transmembrane region" description="Helical" evidence="6">
    <location>
        <begin position="520"/>
        <end position="540"/>
    </location>
</feature>
<keyword evidence="9" id="KW-1185">Reference proteome</keyword>
<dbReference type="GO" id="GO:0016020">
    <property type="term" value="C:membrane"/>
    <property type="evidence" value="ECO:0007669"/>
    <property type="project" value="UniProtKB-SubCell"/>
</dbReference>
<organism evidence="8 9">
    <name type="scientific">Halococcus morrhuae DSM 1307</name>
    <dbReference type="NCBI Taxonomy" id="931277"/>
    <lineage>
        <taxon>Archaea</taxon>
        <taxon>Methanobacteriati</taxon>
        <taxon>Methanobacteriota</taxon>
        <taxon>Stenosarchaea group</taxon>
        <taxon>Halobacteria</taxon>
        <taxon>Halobacteriales</taxon>
        <taxon>Halococcaceae</taxon>
        <taxon>Halococcus</taxon>
    </lineage>
</organism>
<feature type="transmembrane region" description="Helical" evidence="6">
    <location>
        <begin position="6"/>
        <end position="24"/>
    </location>
</feature>
<gene>
    <name evidence="8" type="ORF">C448_13416</name>
</gene>
<evidence type="ECO:0000256" key="2">
    <source>
        <dbReference type="ARBA" id="ARBA00022692"/>
    </source>
</evidence>
<dbReference type="PRINTS" id="PR01165">
    <property type="entry name" value="CYCOXIDASEI"/>
</dbReference>
<dbReference type="OrthoDB" id="33297at2157"/>
<feature type="domain" description="Cytochrome oxidase subunit I profile" evidence="7">
    <location>
        <begin position="59"/>
        <end position="567"/>
    </location>
</feature>
<dbReference type="PANTHER" id="PTHR10422:SF18">
    <property type="entry name" value="CYTOCHROME C OXIDASE SUBUNIT 1"/>
    <property type="match status" value="1"/>
</dbReference>
<dbReference type="PANTHER" id="PTHR10422">
    <property type="entry name" value="CYTOCHROME C OXIDASE SUBUNIT 1"/>
    <property type="match status" value="1"/>
</dbReference>
<feature type="transmembrane region" description="Helical" evidence="6">
    <location>
        <begin position="370"/>
        <end position="391"/>
    </location>
</feature>
<dbReference type="GO" id="GO:0004129">
    <property type="term" value="F:cytochrome-c oxidase activity"/>
    <property type="evidence" value="ECO:0007669"/>
    <property type="project" value="InterPro"/>
</dbReference>
<dbReference type="Gene3D" id="1.20.210.10">
    <property type="entry name" value="Cytochrome c oxidase-like, subunit I domain"/>
    <property type="match status" value="1"/>
</dbReference>
<evidence type="ECO:0000313" key="9">
    <source>
        <dbReference type="Proteomes" id="UP000011568"/>
    </source>
</evidence>
<keyword evidence="5" id="KW-0349">Heme</keyword>
<dbReference type="RefSeq" id="WP_004055482.1">
    <property type="nucleotide sequence ID" value="NZ_AOMC01000152.1"/>
</dbReference>
<keyword evidence="5" id="KW-0479">Metal-binding</keyword>
<keyword evidence="5" id="KW-0813">Transport</keyword>
<dbReference type="STRING" id="931277.C448_13416"/>
<feature type="transmembrane region" description="Helical" evidence="6">
    <location>
        <begin position="68"/>
        <end position="90"/>
    </location>
</feature>
<keyword evidence="5" id="KW-0249">Electron transport</keyword>
<dbReference type="EMBL" id="AOMC01000152">
    <property type="protein sequence ID" value="EMA40353.1"/>
    <property type="molecule type" value="Genomic_DNA"/>
</dbReference>
<feature type="transmembrane region" description="Helical" evidence="6">
    <location>
        <begin position="255"/>
        <end position="280"/>
    </location>
</feature>
<dbReference type="PROSITE" id="PS50855">
    <property type="entry name" value="COX1"/>
    <property type="match status" value="1"/>
</dbReference>
<keyword evidence="4 6" id="KW-0472">Membrane</keyword>
<dbReference type="Proteomes" id="UP000011568">
    <property type="component" value="Unassembled WGS sequence"/>
</dbReference>
<dbReference type="PATRIC" id="fig|931277.6.peg.2631"/>
<reference evidence="8 9" key="1">
    <citation type="journal article" date="2014" name="PLoS Genet.">
        <title>Phylogenetically driven sequencing of extremely halophilic archaea reveals strategies for static and dynamic osmo-response.</title>
        <authorList>
            <person name="Becker E.A."/>
            <person name="Seitzer P.M."/>
            <person name="Tritt A."/>
            <person name="Larsen D."/>
            <person name="Krusor M."/>
            <person name="Yao A.I."/>
            <person name="Wu D."/>
            <person name="Madern D."/>
            <person name="Eisen J.A."/>
            <person name="Darling A.E."/>
            <person name="Facciotti M.T."/>
        </authorList>
    </citation>
    <scope>NUCLEOTIDE SEQUENCE [LARGE SCALE GENOMIC DNA]</scope>
    <source>
        <strain evidence="8 9">DSM 1307</strain>
    </source>
</reference>
<feature type="transmembrane region" description="Helical" evidence="6">
    <location>
        <begin position="339"/>
        <end position="358"/>
    </location>
</feature>
<dbReference type="GO" id="GO:0015990">
    <property type="term" value="P:electron transport coupled proton transport"/>
    <property type="evidence" value="ECO:0007669"/>
    <property type="project" value="TreeGrafter"/>
</dbReference>
<comment type="similarity">
    <text evidence="5">Belongs to the heme-copper respiratory oxidase family.</text>
</comment>